<keyword evidence="1" id="KW-1133">Transmembrane helix</keyword>
<keyword evidence="1" id="KW-0812">Transmembrane</keyword>
<evidence type="ECO:0000256" key="1">
    <source>
        <dbReference type="SAM" id="Phobius"/>
    </source>
</evidence>
<feature type="transmembrane region" description="Helical" evidence="1">
    <location>
        <begin position="242"/>
        <end position="260"/>
    </location>
</feature>
<dbReference type="InterPro" id="IPR006477">
    <property type="entry name" value="Yir_bir_cir"/>
</dbReference>
<evidence type="ECO:0000313" key="2">
    <source>
        <dbReference type="EMBL" id="CAD2110873.1"/>
    </source>
</evidence>
<dbReference type="NCBIfam" id="TIGR01590">
    <property type="entry name" value="yir-bir-cir_Pla"/>
    <property type="match status" value="1"/>
</dbReference>
<sequence>MAKSDYSIEDLYSVFKKIDGYFYEEKQKGGGTVERFNNFISRYCPYSKSFDSGVCLDYIRMASSGVINLLDNLKKYNLEYDKLAEYAILFLSYKLKQHSQYKSTNLNTVYTKDIEINKYYNNNKIKDNGPTYKAIIDKKKDLMNMNINEISKFNEAFSILCKLYNEIKNNKLDCTKYSSYPENFANKFEELNEDSNINGNTSYSKLLSTLSDDYNHLKNNYGNNNSCNFPPLPKVKTPPSKLIPALSTVSVIPVFLGIAYKTIYKKKTKKSKEEIENEYMIRRTVIVPGTCQGYVYGTHKWVRVKYPVAFNFA</sequence>
<proteinExistence type="predicted"/>
<reference evidence="2 3" key="1">
    <citation type="submission" date="2020-08" db="EMBL/GenBank/DDBJ databases">
        <authorList>
            <person name="Ramaprasad A."/>
        </authorList>
    </citation>
    <scope>NUCLEOTIDE SEQUENCE [LARGE SCALE GENOMIC DNA]</scope>
</reference>
<protein>
    <submittedName>
        <fullName evidence="2">CIR protein PIR protein</fullName>
    </submittedName>
</protein>
<name>A0A6V7TBC6_PLAVN</name>
<dbReference type="AlphaFoldDB" id="A0A6V7TBC6"/>
<dbReference type="Pfam" id="PF06022">
    <property type="entry name" value="Cir_Bir_Yir"/>
    <property type="match status" value="1"/>
</dbReference>
<keyword evidence="1" id="KW-0472">Membrane</keyword>
<accession>A0A6V7TBC6</accession>
<gene>
    <name evidence="2" type="ORF">PVPCR_1300040</name>
</gene>
<organism evidence="2 3">
    <name type="scientific">Plasmodium vinckei petteri</name>
    <dbReference type="NCBI Taxonomy" id="138298"/>
    <lineage>
        <taxon>Eukaryota</taxon>
        <taxon>Sar</taxon>
        <taxon>Alveolata</taxon>
        <taxon>Apicomplexa</taxon>
        <taxon>Aconoidasida</taxon>
        <taxon>Haemosporida</taxon>
        <taxon>Plasmodiidae</taxon>
        <taxon>Plasmodium</taxon>
        <taxon>Plasmodium (Vinckeia)</taxon>
    </lineage>
</organism>
<keyword evidence="3" id="KW-1185">Reference proteome</keyword>
<evidence type="ECO:0000313" key="3">
    <source>
        <dbReference type="Proteomes" id="UP000515268"/>
    </source>
</evidence>
<dbReference type="EMBL" id="LR865418">
    <property type="protein sequence ID" value="CAD2110873.1"/>
    <property type="molecule type" value="Genomic_DNA"/>
</dbReference>
<dbReference type="Proteomes" id="UP000515268">
    <property type="component" value="Chromosome PVPCR_13"/>
</dbReference>
<dbReference type="VEuPathDB" id="PlasmoDB:PVPCR_1300040"/>